<dbReference type="OrthoDB" id="743079at2"/>
<evidence type="ECO:0000313" key="7">
    <source>
        <dbReference type="EMBL" id="RRJ89346.1"/>
    </source>
</evidence>
<keyword evidence="5" id="KW-0812">Transmembrane</keyword>
<dbReference type="InterPro" id="IPR013740">
    <property type="entry name" value="Redoxin"/>
</dbReference>
<keyword evidence="3" id="KW-1015">Disulfide bond</keyword>
<dbReference type="SUPFAM" id="SSF52833">
    <property type="entry name" value="Thioredoxin-like"/>
    <property type="match status" value="1"/>
</dbReference>
<feature type="transmembrane region" description="Helical" evidence="5">
    <location>
        <begin position="21"/>
        <end position="44"/>
    </location>
</feature>
<feature type="transmembrane region" description="Helical" evidence="5">
    <location>
        <begin position="228"/>
        <end position="248"/>
    </location>
</feature>
<keyword evidence="2" id="KW-0201">Cytochrome c-type biogenesis</keyword>
<evidence type="ECO:0000256" key="3">
    <source>
        <dbReference type="ARBA" id="ARBA00023157"/>
    </source>
</evidence>
<feature type="transmembrane region" description="Helical" evidence="5">
    <location>
        <begin position="269"/>
        <end position="287"/>
    </location>
</feature>
<evidence type="ECO:0000256" key="4">
    <source>
        <dbReference type="ARBA" id="ARBA00023284"/>
    </source>
</evidence>
<name>A0A3P3W5S9_9FLAO</name>
<dbReference type="InterPro" id="IPR017937">
    <property type="entry name" value="Thioredoxin_CS"/>
</dbReference>
<dbReference type="GO" id="GO:0017004">
    <property type="term" value="P:cytochrome complex assembly"/>
    <property type="evidence" value="ECO:0007669"/>
    <property type="project" value="UniProtKB-KW"/>
</dbReference>
<evidence type="ECO:0000256" key="1">
    <source>
        <dbReference type="ARBA" id="ARBA00004196"/>
    </source>
</evidence>
<dbReference type="PROSITE" id="PS51352">
    <property type="entry name" value="THIOREDOXIN_2"/>
    <property type="match status" value="1"/>
</dbReference>
<evidence type="ECO:0000256" key="5">
    <source>
        <dbReference type="SAM" id="Phobius"/>
    </source>
</evidence>
<keyword evidence="4" id="KW-0676">Redox-active center</keyword>
<dbReference type="GO" id="GO:0016491">
    <property type="term" value="F:oxidoreductase activity"/>
    <property type="evidence" value="ECO:0007669"/>
    <property type="project" value="InterPro"/>
</dbReference>
<dbReference type="CDD" id="cd21809">
    <property type="entry name" value="ABC-2_lan_permease-like"/>
    <property type="match status" value="1"/>
</dbReference>
<proteinExistence type="predicted"/>
<dbReference type="PANTHER" id="PTHR42852:SF6">
    <property type="entry name" value="THIOL:DISULFIDE INTERCHANGE PROTEIN DSBE"/>
    <property type="match status" value="1"/>
</dbReference>
<dbReference type="Pfam" id="PF08534">
    <property type="entry name" value="Redoxin"/>
    <property type="match status" value="1"/>
</dbReference>
<dbReference type="PROSITE" id="PS00194">
    <property type="entry name" value="THIOREDOXIN_1"/>
    <property type="match status" value="1"/>
</dbReference>
<dbReference type="InterPro" id="IPR036249">
    <property type="entry name" value="Thioredoxin-like_sf"/>
</dbReference>
<evidence type="ECO:0000259" key="6">
    <source>
        <dbReference type="PROSITE" id="PS51352"/>
    </source>
</evidence>
<dbReference type="PANTHER" id="PTHR42852">
    <property type="entry name" value="THIOL:DISULFIDE INTERCHANGE PROTEIN DSBE"/>
    <property type="match status" value="1"/>
</dbReference>
<comment type="subcellular location">
    <subcellularLocation>
        <location evidence="1">Cell envelope</location>
    </subcellularLocation>
</comment>
<gene>
    <name evidence="7" type="ORF">EG240_11960</name>
</gene>
<feature type="domain" description="Thioredoxin" evidence="6">
    <location>
        <begin position="592"/>
        <end position="734"/>
    </location>
</feature>
<keyword evidence="5" id="KW-1133">Transmembrane helix</keyword>
<dbReference type="AlphaFoldDB" id="A0A3P3W5S9"/>
<feature type="transmembrane region" description="Helical" evidence="5">
    <location>
        <begin position="117"/>
        <end position="142"/>
    </location>
</feature>
<dbReference type="GO" id="GO:0030313">
    <property type="term" value="C:cell envelope"/>
    <property type="evidence" value="ECO:0007669"/>
    <property type="project" value="UniProtKB-SubCell"/>
</dbReference>
<dbReference type="Gene3D" id="3.40.30.10">
    <property type="entry name" value="Glutaredoxin"/>
    <property type="match status" value="1"/>
</dbReference>
<accession>A0A3P3W5S9</accession>
<organism evidence="7 8">
    <name type="scientific">Paenimyroides tangerinum</name>
    <dbReference type="NCBI Taxonomy" id="2488728"/>
    <lineage>
        <taxon>Bacteria</taxon>
        <taxon>Pseudomonadati</taxon>
        <taxon>Bacteroidota</taxon>
        <taxon>Flavobacteriia</taxon>
        <taxon>Flavobacteriales</taxon>
        <taxon>Flavobacteriaceae</taxon>
        <taxon>Paenimyroides</taxon>
    </lineage>
</organism>
<dbReference type="Pfam" id="PF12730">
    <property type="entry name" value="ABC2_membrane_4"/>
    <property type="match status" value="1"/>
</dbReference>
<keyword evidence="5" id="KW-0472">Membrane</keyword>
<protein>
    <recommendedName>
        <fullName evidence="6">Thioredoxin domain-containing protein</fullName>
    </recommendedName>
</protein>
<dbReference type="InterPro" id="IPR050553">
    <property type="entry name" value="Thioredoxin_ResA/DsbE_sf"/>
</dbReference>
<keyword evidence="8" id="KW-1185">Reference proteome</keyword>
<feature type="transmembrane region" description="Helical" evidence="5">
    <location>
        <begin position="162"/>
        <end position="178"/>
    </location>
</feature>
<feature type="transmembrane region" description="Helical" evidence="5">
    <location>
        <begin position="64"/>
        <end position="83"/>
    </location>
</feature>
<dbReference type="CDD" id="cd02966">
    <property type="entry name" value="TlpA_like_family"/>
    <property type="match status" value="1"/>
</dbReference>
<dbReference type="Proteomes" id="UP000275719">
    <property type="component" value="Unassembled WGS sequence"/>
</dbReference>
<reference evidence="7 8" key="1">
    <citation type="submission" date="2018-11" db="EMBL/GenBank/DDBJ databases">
        <title>Flavobacterium sp. nov., YIM 102701-2 draft genome.</title>
        <authorList>
            <person name="Li G."/>
            <person name="Jiang Y."/>
        </authorList>
    </citation>
    <scope>NUCLEOTIDE SEQUENCE [LARGE SCALE GENOMIC DNA]</scope>
    <source>
        <strain evidence="7 8">YIM 102701-2</strain>
    </source>
</reference>
<feature type="transmembrane region" description="Helical" evidence="5">
    <location>
        <begin position="185"/>
        <end position="208"/>
    </location>
</feature>
<dbReference type="EMBL" id="RQVQ01000029">
    <property type="protein sequence ID" value="RRJ89346.1"/>
    <property type="molecule type" value="Genomic_DNA"/>
</dbReference>
<dbReference type="RefSeq" id="WP_125019627.1">
    <property type="nucleotide sequence ID" value="NZ_RQVQ01000029.1"/>
</dbReference>
<sequence length="734" mass="83588">MTQYISNFTKAFRAESIKMKSTRIVLTAIVLSVLIPLMAFVFSLINGEYNSDLTEKTNFFQVSFNSYISVFEFIAILVAIISASRISQIEFKNNTWQLIETQPLSKFSIYFAKYSKLLIINAITISVFFATTYVVSFILYLLQENKEFATINIGFEEIQTAIRFWVSLLFLTTLIYVISVRFSNFILSIIVGIGLIISTSILQALNILPKWYPLKITSNAISNPSDLGYFFTYSEGFSVVISLLLLFIGYKWYANKTFKNAFVKNGKTISTSLATILILSGICFWILKPNQMMQSNETLISGTITSPDNIKEGYLVDALTNATLYTFPVSENQFKLQITEDLKLGKYHLKFDNAITTPIIIGKNDIVNIEVEHKGNDVNFKKTGTRLAENNLADLAELSTTIAYFISNDIYADNPTKISEELIDEYESQLKKLGNAYTNDNYIIRDDYRAIQQKQLIAYFINLWNQYEKKQLVKDENFKKQDYEFYKLLNDKLNRKDTEMLFDNNYRQIVVQELIANDTSDLDENTKSLNAILKLPNDSFKEKLLTTGIVSAIDQSKSASEIVDVFDTYKVGLTDAKNINYLNAKVQDAIRLGKNAKAPNFEAFDLNGNIVRLQDFKGKFVVIDVWATWCGPCKYVSPSFEKAANQYAKNENIVFIAISVDKNKIAWISQAKNKPKTVKQLIATNIDTFGKEYSIESIPRFILIDKEGNFVNSKMPMANESAFDIVLENTLKSE</sequence>
<comment type="caution">
    <text evidence="7">The sequence shown here is derived from an EMBL/GenBank/DDBJ whole genome shotgun (WGS) entry which is preliminary data.</text>
</comment>
<evidence type="ECO:0000256" key="2">
    <source>
        <dbReference type="ARBA" id="ARBA00022748"/>
    </source>
</evidence>
<dbReference type="InterPro" id="IPR013766">
    <property type="entry name" value="Thioredoxin_domain"/>
</dbReference>
<evidence type="ECO:0000313" key="8">
    <source>
        <dbReference type="Proteomes" id="UP000275719"/>
    </source>
</evidence>